<dbReference type="InterPro" id="IPR035930">
    <property type="entry name" value="FomD-like_sf"/>
</dbReference>
<accession>A0ABN3L781</accession>
<name>A0ABN3L781_9MICO</name>
<evidence type="ECO:0000313" key="3">
    <source>
        <dbReference type="EMBL" id="GAA2479090.1"/>
    </source>
</evidence>
<dbReference type="EMBL" id="BAAARE010000006">
    <property type="protein sequence ID" value="GAA2479090.1"/>
    <property type="molecule type" value="Genomic_DNA"/>
</dbReference>
<protein>
    <recommendedName>
        <fullName evidence="2">DUF402 domain-containing protein</fullName>
    </recommendedName>
</protein>
<reference evidence="3 4" key="1">
    <citation type="journal article" date="2019" name="Int. J. Syst. Evol. Microbiol.">
        <title>The Global Catalogue of Microorganisms (GCM) 10K type strain sequencing project: providing services to taxonomists for standard genome sequencing and annotation.</title>
        <authorList>
            <consortium name="The Broad Institute Genomics Platform"/>
            <consortium name="The Broad Institute Genome Sequencing Center for Infectious Disease"/>
            <person name="Wu L."/>
            <person name="Ma J."/>
        </authorList>
    </citation>
    <scope>NUCLEOTIDE SEQUENCE [LARGE SCALE GENOMIC DNA]</scope>
    <source>
        <strain evidence="3 4">JCM 16259</strain>
    </source>
</reference>
<proteinExistence type="predicted"/>
<feature type="region of interest" description="Disordered" evidence="1">
    <location>
        <begin position="1"/>
        <end position="25"/>
    </location>
</feature>
<dbReference type="RefSeq" id="WP_344254288.1">
    <property type="nucleotide sequence ID" value="NZ_BAAARE010000006.1"/>
</dbReference>
<gene>
    <name evidence="3" type="ORF">GCM10009858_15730</name>
</gene>
<evidence type="ECO:0000259" key="2">
    <source>
        <dbReference type="Pfam" id="PF04167"/>
    </source>
</evidence>
<comment type="caution">
    <text evidence="3">The sequence shown here is derived from an EMBL/GenBank/DDBJ whole genome shotgun (WGS) entry which is preliminary data.</text>
</comment>
<dbReference type="SUPFAM" id="SSF159234">
    <property type="entry name" value="FomD-like"/>
    <property type="match status" value="1"/>
</dbReference>
<dbReference type="Proteomes" id="UP001500730">
    <property type="component" value="Unassembled WGS sequence"/>
</dbReference>
<dbReference type="Pfam" id="PF04167">
    <property type="entry name" value="DUF402"/>
    <property type="match status" value="1"/>
</dbReference>
<feature type="compositionally biased region" description="Basic and acidic residues" evidence="1">
    <location>
        <begin position="213"/>
        <end position="222"/>
    </location>
</feature>
<feature type="domain" description="DUF402" evidence="2">
    <location>
        <begin position="48"/>
        <end position="189"/>
    </location>
</feature>
<dbReference type="Gene3D" id="2.40.380.10">
    <property type="entry name" value="FomD-like"/>
    <property type="match status" value="1"/>
</dbReference>
<evidence type="ECO:0000313" key="4">
    <source>
        <dbReference type="Proteomes" id="UP001500730"/>
    </source>
</evidence>
<keyword evidence="4" id="KW-1185">Reference proteome</keyword>
<dbReference type="InterPro" id="IPR007295">
    <property type="entry name" value="DUF402"/>
</dbReference>
<evidence type="ECO:0000256" key="1">
    <source>
        <dbReference type="SAM" id="MobiDB-lite"/>
    </source>
</evidence>
<feature type="region of interest" description="Disordered" evidence="1">
    <location>
        <begin position="206"/>
        <end position="248"/>
    </location>
</feature>
<organism evidence="3 4">
    <name type="scientific">Terrabacter carboxydivorans</name>
    <dbReference type="NCBI Taxonomy" id="619730"/>
    <lineage>
        <taxon>Bacteria</taxon>
        <taxon>Bacillati</taxon>
        <taxon>Actinomycetota</taxon>
        <taxon>Actinomycetes</taxon>
        <taxon>Micrococcales</taxon>
        <taxon>Intrasporangiaceae</taxon>
        <taxon>Terrabacter</taxon>
    </lineage>
</organism>
<sequence>MSEPSAQHPPGRGMPPEGLAPGTPVAGRFTKWGGGRHWEWVGRYLGGDEHGHWWYAPVGTRCARPGADFVESSGWVSLVPHEGAYAVGFYPAHREISIYVDLTTEPRWCRREATEATGATEAGDDAGPEWEVTMVDLDLDVVLTREGHLFVDDEDEFAEHQVQLGYPPEVVALAEHWRDRVHAAVAAGEEPFATVGHAWLRRAEAGEGAKGADGAERPRDAARGTGRGPGDGPRMSPPAGIRARTGGVDGAGRALGWAHV</sequence>